<dbReference type="PATRIC" id="fig|1028566.6.peg.1876"/>
<dbReference type="Proteomes" id="UP000011281">
    <property type="component" value="Chromosome"/>
</dbReference>
<organism evidence="2">
    <name type="scientific">Sulfolobus acidocaldarius N8</name>
    <dbReference type="NCBI Taxonomy" id="1028566"/>
    <lineage>
        <taxon>Archaea</taxon>
        <taxon>Thermoproteota</taxon>
        <taxon>Thermoprotei</taxon>
        <taxon>Sulfolobales</taxon>
        <taxon>Sulfolobaceae</taxon>
        <taxon>Sulfolobus</taxon>
    </lineage>
</organism>
<sequence length="40" mass="4667">MLVEKSHLKVMKIAIPKLLSVNLPRTLKYKIMDGDQQMVR</sequence>
<reference evidence="1 2" key="1">
    <citation type="journal article" date="2012" name="ISME J.">
        <title>Genomic evidence of rapid, global-scale gene flow in a Sulfolobus species.</title>
        <authorList>
            <person name="Mao D."/>
            <person name="Grogan D."/>
        </authorList>
    </citation>
    <scope>NUCLEOTIDE SEQUENCE [LARGE SCALE GENOMIC DNA]</scope>
    <source>
        <strain evidence="1 2">N8</strain>
    </source>
</reference>
<proteinExistence type="predicted"/>
<dbReference type="GeneID" id="77093606"/>
<evidence type="ECO:0000313" key="1">
    <source>
        <dbReference type="EMBL" id="AGE71844.1"/>
    </source>
</evidence>
<gene>
    <name evidence="1" type="ORF">SacN8_09425</name>
</gene>
<protein>
    <submittedName>
        <fullName evidence="1">Uncharacterized protein</fullName>
    </submittedName>
</protein>
<dbReference type="RefSeq" id="WP_015385720.1">
    <property type="nucleotide sequence ID" value="NC_020246.1"/>
</dbReference>
<dbReference type="EMBL" id="CP002817">
    <property type="protein sequence ID" value="AGE71844.1"/>
    <property type="molecule type" value="Genomic_DNA"/>
</dbReference>
<evidence type="ECO:0000313" key="2">
    <source>
        <dbReference type="Proteomes" id="UP000011281"/>
    </source>
</evidence>
<dbReference type="AlphaFoldDB" id="M1IX76"/>
<accession>M1IX76</accession>
<dbReference type="KEGG" id="sacn:SacN8_09425"/>
<name>M1IX76_9CREN</name>
<dbReference type="HOGENOM" id="CLU_3283022_0_0_2"/>